<proteinExistence type="predicted"/>
<dbReference type="Proteomes" id="UP000032544">
    <property type="component" value="Unassembled WGS sequence"/>
</dbReference>
<comment type="caution">
    <text evidence="2">The sequence shown here is derived from an EMBL/GenBank/DDBJ whole genome shotgun (WGS) entry which is preliminary data.</text>
</comment>
<evidence type="ECO:0000313" key="2">
    <source>
        <dbReference type="EMBL" id="KJF41702.1"/>
    </source>
</evidence>
<gene>
    <name evidence="2" type="ORF">LH29_24165</name>
</gene>
<dbReference type="EMBL" id="JRHC01000010">
    <property type="protein sequence ID" value="KJF41702.1"/>
    <property type="molecule type" value="Genomic_DNA"/>
</dbReference>
<dbReference type="RefSeq" id="WP_045033743.1">
    <property type="nucleotide sequence ID" value="NZ_JRHC01000010.1"/>
</dbReference>
<accession>A0A0D8J490</accession>
<organism evidence="2 3">
    <name type="scientific">Draconibacterium sediminis</name>
    <dbReference type="NCBI Taxonomy" id="1544798"/>
    <lineage>
        <taxon>Bacteria</taxon>
        <taxon>Pseudomonadati</taxon>
        <taxon>Bacteroidota</taxon>
        <taxon>Bacteroidia</taxon>
        <taxon>Marinilabiliales</taxon>
        <taxon>Prolixibacteraceae</taxon>
        <taxon>Draconibacterium</taxon>
    </lineage>
</organism>
<dbReference type="AlphaFoldDB" id="A0A0D8J490"/>
<keyword evidence="3" id="KW-1185">Reference proteome</keyword>
<evidence type="ECO:0000313" key="3">
    <source>
        <dbReference type="Proteomes" id="UP000032544"/>
    </source>
</evidence>
<name>A0A0D8J490_9BACT</name>
<sequence>MKKVNLLSVLVLAFLFVSVSASATGVRTQFKSFEIEEVDNLYMGKSVKALWTVSYSSEEEPVTVVKRKTLEGVEYVVHSKHFQVSYAATSEGFGAKETRKAWSDVPKRISRAVISQEEMERQRIITPNKVDDETALGLIASYLPDLINDGYTHLLN</sequence>
<feature type="chain" id="PRO_5002331095" description="FTP domain-containing protein" evidence="1">
    <location>
        <begin position="24"/>
        <end position="156"/>
    </location>
</feature>
<evidence type="ECO:0008006" key="4">
    <source>
        <dbReference type="Google" id="ProtNLM"/>
    </source>
</evidence>
<dbReference type="OrthoDB" id="1120849at2"/>
<keyword evidence="1" id="KW-0732">Signal</keyword>
<evidence type="ECO:0000256" key="1">
    <source>
        <dbReference type="SAM" id="SignalP"/>
    </source>
</evidence>
<reference evidence="2 3" key="1">
    <citation type="submission" date="2014-09" db="EMBL/GenBank/DDBJ databases">
        <title>Draft Genome Sequence of Draconibacterium sp. JN14CK-3.</title>
        <authorList>
            <person name="Dong C."/>
            <person name="Lai Q."/>
            <person name="Shao Z."/>
        </authorList>
    </citation>
    <scope>NUCLEOTIDE SEQUENCE [LARGE SCALE GENOMIC DNA]</scope>
    <source>
        <strain evidence="2 3">JN14CK-3</strain>
    </source>
</reference>
<feature type="signal peptide" evidence="1">
    <location>
        <begin position="1"/>
        <end position="23"/>
    </location>
</feature>
<protein>
    <recommendedName>
        <fullName evidence="4">FTP domain-containing protein</fullName>
    </recommendedName>
</protein>